<name>A0A7S2PMM3_9STRA</name>
<proteinExistence type="predicted"/>
<protein>
    <submittedName>
        <fullName evidence="1">Uncharacterized protein</fullName>
    </submittedName>
</protein>
<organism evidence="1">
    <name type="scientific">Leptocylindrus danicus</name>
    <dbReference type="NCBI Taxonomy" id="163516"/>
    <lineage>
        <taxon>Eukaryota</taxon>
        <taxon>Sar</taxon>
        <taxon>Stramenopiles</taxon>
        <taxon>Ochrophyta</taxon>
        <taxon>Bacillariophyta</taxon>
        <taxon>Coscinodiscophyceae</taxon>
        <taxon>Chaetocerotophycidae</taxon>
        <taxon>Leptocylindrales</taxon>
        <taxon>Leptocylindraceae</taxon>
        <taxon>Leptocylindrus</taxon>
    </lineage>
</organism>
<evidence type="ECO:0000313" key="1">
    <source>
        <dbReference type="EMBL" id="CAD9608414.1"/>
    </source>
</evidence>
<sequence length="119" mass="13702">MPRSPSEFGYEYTVARYRAHVQNPDRRGMLSFSSFRDNLWKDAISNPDLSRFFDECTCAATVSTKGKYYGSFSEEGLLLYIKLCMHISGRLKKCESSDLPGISFLRLLEDLFDHDEDPI</sequence>
<gene>
    <name evidence="1" type="ORF">LDAN0321_LOCUS19107</name>
</gene>
<dbReference type="EMBL" id="HBGY01030708">
    <property type="protein sequence ID" value="CAD9608414.1"/>
    <property type="molecule type" value="Transcribed_RNA"/>
</dbReference>
<reference evidence="1" key="1">
    <citation type="submission" date="2021-01" db="EMBL/GenBank/DDBJ databases">
        <authorList>
            <person name="Corre E."/>
            <person name="Pelletier E."/>
            <person name="Niang G."/>
            <person name="Scheremetjew M."/>
            <person name="Finn R."/>
            <person name="Kale V."/>
            <person name="Holt S."/>
            <person name="Cochrane G."/>
            <person name="Meng A."/>
            <person name="Brown T."/>
            <person name="Cohen L."/>
        </authorList>
    </citation>
    <scope>NUCLEOTIDE SEQUENCE</scope>
    <source>
        <strain evidence="1">B650</strain>
    </source>
</reference>
<accession>A0A7S2PMM3</accession>
<dbReference type="AlphaFoldDB" id="A0A7S2PMM3"/>